<name>A0ABY3YY06_STRRM</name>
<evidence type="ECO:0000313" key="3">
    <source>
        <dbReference type="Proteomes" id="UP000829494"/>
    </source>
</evidence>
<proteinExistence type="predicted"/>
<accession>A0ABY3YY06</accession>
<organism evidence="2 3">
    <name type="scientific">Streptomyces rimosus subsp. rimosus</name>
    <dbReference type="NCBI Taxonomy" id="132474"/>
    <lineage>
        <taxon>Bacteria</taxon>
        <taxon>Bacillati</taxon>
        <taxon>Actinomycetota</taxon>
        <taxon>Actinomycetes</taxon>
        <taxon>Kitasatosporales</taxon>
        <taxon>Streptomycetaceae</taxon>
        <taxon>Streptomyces</taxon>
    </lineage>
</organism>
<keyword evidence="3" id="KW-1185">Reference proteome</keyword>
<sequence>MRAADRPSRRPHPSQNRTNPLGCGDAGPVVPGRRYPDWPLEDPAGQGVDAVRPIRDGIRARVEALIAEIDARAAR</sequence>
<reference evidence="2 3" key="1">
    <citation type="submission" date="2022-03" db="EMBL/GenBank/DDBJ databases">
        <title>Complete genome of Streptomyces rimosus ssp. rimosus R7 (=ATCC 10970).</title>
        <authorList>
            <person name="Beganovic S."/>
            <person name="Ruckert C."/>
            <person name="Busche T."/>
            <person name="Kalinowski J."/>
            <person name="Wittmann C."/>
        </authorList>
    </citation>
    <scope>NUCLEOTIDE SEQUENCE [LARGE SCALE GENOMIC DNA]</scope>
    <source>
        <strain evidence="2 3">R7</strain>
    </source>
</reference>
<gene>
    <name evidence="2" type="ORF">SRIMR7_03175</name>
</gene>
<feature type="region of interest" description="Disordered" evidence="1">
    <location>
        <begin position="1"/>
        <end position="48"/>
    </location>
</feature>
<dbReference type="EMBL" id="CP094298">
    <property type="protein sequence ID" value="UNZ01134.1"/>
    <property type="molecule type" value="Genomic_DNA"/>
</dbReference>
<evidence type="ECO:0000313" key="2">
    <source>
        <dbReference type="EMBL" id="UNZ01134.1"/>
    </source>
</evidence>
<dbReference type="Proteomes" id="UP000829494">
    <property type="component" value="Chromosome"/>
</dbReference>
<evidence type="ECO:0000256" key="1">
    <source>
        <dbReference type="SAM" id="MobiDB-lite"/>
    </source>
</evidence>
<protein>
    <recommendedName>
        <fullName evidence="4">Phosphotyrosine protein phosphatase I domain-containing protein</fullName>
    </recommendedName>
</protein>
<evidence type="ECO:0008006" key="4">
    <source>
        <dbReference type="Google" id="ProtNLM"/>
    </source>
</evidence>
<dbReference type="Gene3D" id="3.40.50.2300">
    <property type="match status" value="1"/>
</dbReference>